<accession>A0A1V8M712</accession>
<evidence type="ECO:0000256" key="1">
    <source>
        <dbReference type="SAM" id="SignalP"/>
    </source>
</evidence>
<comment type="caution">
    <text evidence="3">The sequence shown here is derived from an EMBL/GenBank/DDBJ whole genome shotgun (WGS) entry which is preliminary data.</text>
</comment>
<keyword evidence="1" id="KW-0732">Signal</keyword>
<dbReference type="EMBL" id="LPUF01000001">
    <property type="protein sequence ID" value="OQK17335.1"/>
    <property type="molecule type" value="Genomic_DNA"/>
</dbReference>
<dbReference type="Gene3D" id="3.30.160.670">
    <property type="match status" value="1"/>
</dbReference>
<proteinExistence type="predicted"/>
<reference evidence="3 4" key="1">
    <citation type="submission" date="2015-12" db="EMBL/GenBank/DDBJ databases">
        <authorList>
            <person name="Shamseldin A."/>
            <person name="Moawad H."/>
            <person name="Abd El-Rahim W.M."/>
            <person name="Sadowsky M.J."/>
        </authorList>
    </citation>
    <scope>NUCLEOTIDE SEQUENCE [LARGE SCALE GENOMIC DNA]</scope>
    <source>
        <strain evidence="3 4">WF1</strain>
    </source>
</reference>
<feature type="signal peptide" evidence="1">
    <location>
        <begin position="1"/>
        <end position="21"/>
    </location>
</feature>
<sequence length="182" mass="20082">MKKLYSPLILLILSILLSSCASTTKDIEIETASDPKVNLKAYTTYAWLGSAEVLNDPEGKWQPPKFDVSSDIKFLIDSELRAKGLTEVADQDAEVAISFFTGVDMEAQQLKADPAKDVEIPENVPKAALIVVALDVNTGYVIWMGLATGDVKEGATVKQSKARIAYAINKMFNPRFYDSWFK</sequence>
<dbReference type="InterPro" id="IPR025411">
    <property type="entry name" value="DUF4136"/>
</dbReference>
<feature type="chain" id="PRO_5012799779" description="DUF4136 domain-containing protein" evidence="1">
    <location>
        <begin position="22"/>
        <end position="182"/>
    </location>
</feature>
<feature type="domain" description="DUF4136" evidence="2">
    <location>
        <begin position="30"/>
        <end position="173"/>
    </location>
</feature>
<name>A0A1V8M712_9GAMM</name>
<dbReference type="Pfam" id="PF13590">
    <property type="entry name" value="DUF4136"/>
    <property type="match status" value="1"/>
</dbReference>
<gene>
    <name evidence="3" type="ORF">AU255_05485</name>
</gene>
<dbReference type="PROSITE" id="PS51257">
    <property type="entry name" value="PROKAR_LIPOPROTEIN"/>
    <property type="match status" value="1"/>
</dbReference>
<dbReference type="RefSeq" id="WP_080521948.1">
    <property type="nucleotide sequence ID" value="NZ_LPUF01000001.1"/>
</dbReference>
<dbReference type="AlphaFoldDB" id="A0A1V8M712"/>
<evidence type="ECO:0000313" key="3">
    <source>
        <dbReference type="EMBL" id="OQK17335.1"/>
    </source>
</evidence>
<keyword evidence="4" id="KW-1185">Reference proteome</keyword>
<organism evidence="3 4">
    <name type="scientific">Methyloprofundus sedimenti</name>
    <dbReference type="NCBI Taxonomy" id="1420851"/>
    <lineage>
        <taxon>Bacteria</taxon>
        <taxon>Pseudomonadati</taxon>
        <taxon>Pseudomonadota</taxon>
        <taxon>Gammaproteobacteria</taxon>
        <taxon>Methylococcales</taxon>
        <taxon>Methylococcaceae</taxon>
        <taxon>Methyloprofundus</taxon>
    </lineage>
</organism>
<protein>
    <recommendedName>
        <fullName evidence="2">DUF4136 domain-containing protein</fullName>
    </recommendedName>
</protein>
<evidence type="ECO:0000313" key="4">
    <source>
        <dbReference type="Proteomes" id="UP000191980"/>
    </source>
</evidence>
<dbReference type="OrthoDB" id="329837at2"/>
<evidence type="ECO:0000259" key="2">
    <source>
        <dbReference type="Pfam" id="PF13590"/>
    </source>
</evidence>
<dbReference type="Proteomes" id="UP000191980">
    <property type="component" value="Unassembled WGS sequence"/>
</dbReference>